<feature type="non-terminal residue" evidence="2">
    <location>
        <position position="441"/>
    </location>
</feature>
<organism evidence="2 3">
    <name type="scientific">Porites evermanni</name>
    <dbReference type="NCBI Taxonomy" id="104178"/>
    <lineage>
        <taxon>Eukaryota</taxon>
        <taxon>Metazoa</taxon>
        <taxon>Cnidaria</taxon>
        <taxon>Anthozoa</taxon>
        <taxon>Hexacorallia</taxon>
        <taxon>Scleractinia</taxon>
        <taxon>Fungiina</taxon>
        <taxon>Poritidae</taxon>
        <taxon>Porites</taxon>
    </lineage>
</organism>
<accession>A0ABN8LIC5</accession>
<keyword evidence="3" id="KW-1185">Reference proteome</keyword>
<name>A0ABN8LIC5_9CNID</name>
<feature type="non-terminal residue" evidence="2">
    <location>
        <position position="1"/>
    </location>
</feature>
<proteinExistence type="predicted"/>
<dbReference type="Proteomes" id="UP001159427">
    <property type="component" value="Unassembled WGS sequence"/>
</dbReference>
<reference evidence="2 3" key="1">
    <citation type="submission" date="2022-05" db="EMBL/GenBank/DDBJ databases">
        <authorList>
            <consortium name="Genoscope - CEA"/>
            <person name="William W."/>
        </authorList>
    </citation>
    <scope>NUCLEOTIDE SEQUENCE [LARGE SCALE GENOMIC DNA]</scope>
</reference>
<evidence type="ECO:0000313" key="2">
    <source>
        <dbReference type="EMBL" id="CAH3016823.1"/>
    </source>
</evidence>
<feature type="domain" description="Mutator-like transposase" evidence="1">
    <location>
        <begin position="23"/>
        <end position="259"/>
    </location>
</feature>
<sequence length="441" mass="48955">SHASESANTRYRIVNWGYLSEQLDKCDKCGVGRLNTTNERRAGLGYLTRIRCDYCQETNVVRTDEVHTEINQRWPKRFKLNERCALGTLHSGNGNTQLEHLLSPMDVKSMTSKTYNSIERRVGPQIEKVARTSFSNWLDQEVKSTDGNNDLAISYDMGWQKRGNARNSQTGQRTAAVRATGKICDFETRNTACRICESASKSGKRPHTHNCRKNHTGTSKSMEAGAVAEIYERAKACGIRYSTFIGDEHSTTIARVRQVADNEKGLKQSLEAIVPHAFGDHAKCSLEWCGRLKNPAGYKHVGLPDGKDLQGAALKKCLTDVIQKYATPDMLKKIAPLSSSQKNETANSVIGTKSLKIRYYGGSESNDYRIAAGVAQVNEDSLPSLEKETWLPQSKTLGSIYHHVTGNSFNTHDALEDSTALQQIMDDERLNSCVSAIVDNA</sequence>
<dbReference type="EMBL" id="CALNXI010000049">
    <property type="protein sequence ID" value="CAH3016823.1"/>
    <property type="molecule type" value="Genomic_DNA"/>
</dbReference>
<gene>
    <name evidence="2" type="ORF">PEVE_00033086</name>
</gene>
<dbReference type="Pfam" id="PF20700">
    <property type="entry name" value="Mutator"/>
    <property type="match status" value="1"/>
</dbReference>
<evidence type="ECO:0000259" key="1">
    <source>
        <dbReference type="Pfam" id="PF20700"/>
    </source>
</evidence>
<protein>
    <recommendedName>
        <fullName evidence="1">Mutator-like transposase domain-containing protein</fullName>
    </recommendedName>
</protein>
<evidence type="ECO:0000313" key="3">
    <source>
        <dbReference type="Proteomes" id="UP001159427"/>
    </source>
</evidence>
<dbReference type="InterPro" id="IPR049012">
    <property type="entry name" value="Mutator_transp_dom"/>
</dbReference>
<comment type="caution">
    <text evidence="2">The sequence shown here is derived from an EMBL/GenBank/DDBJ whole genome shotgun (WGS) entry which is preliminary data.</text>
</comment>